<feature type="chain" id="PRO_5042023347" evidence="1">
    <location>
        <begin position="17"/>
        <end position="250"/>
    </location>
</feature>
<reference evidence="2" key="1">
    <citation type="submission" date="2022-12" db="EMBL/GenBank/DDBJ databases">
        <authorList>
            <person name="Petersen C."/>
        </authorList>
    </citation>
    <scope>NUCLEOTIDE SEQUENCE</scope>
    <source>
        <strain evidence="2">IBT 16125</strain>
    </source>
</reference>
<evidence type="ECO:0000313" key="2">
    <source>
        <dbReference type="EMBL" id="KAJ5453733.1"/>
    </source>
</evidence>
<name>A0AAD6C7H2_9EURO</name>
<evidence type="ECO:0000313" key="3">
    <source>
        <dbReference type="Proteomes" id="UP001213681"/>
    </source>
</evidence>
<dbReference type="GeneID" id="81598314"/>
<sequence>MLPIVIFVWIVTLPYSFYHSSPNWGIRKKDMPPVQLYLDHFYRLHPDLVAGLHSNIERLLPITKDPFLPQNTRYWPTEYHSNTGSTAFTALFPILEDAGWPRRVVWTFLRDEVEKNTVDLKLTEAQRGEFANVMEKMCSHHLAGYAEKLLHKVFGAWRNKQVRKMVFNLEPLTDLHAVIPASLDSLDWVLRRGSVVTPNPADVWESYHRLSRLSKFSAIWGWVGQGRTLEEAIGTHWQILDMRLKMSWDE</sequence>
<dbReference type="Proteomes" id="UP001213681">
    <property type="component" value="Unassembled WGS sequence"/>
</dbReference>
<dbReference type="RefSeq" id="XP_056766689.1">
    <property type="nucleotide sequence ID" value="XM_056908071.1"/>
</dbReference>
<keyword evidence="3" id="KW-1185">Reference proteome</keyword>
<dbReference type="EMBL" id="JAPVEA010000005">
    <property type="protein sequence ID" value="KAJ5453733.1"/>
    <property type="molecule type" value="Genomic_DNA"/>
</dbReference>
<gene>
    <name evidence="2" type="ORF">N7458_004689</name>
</gene>
<evidence type="ECO:0000256" key="1">
    <source>
        <dbReference type="SAM" id="SignalP"/>
    </source>
</evidence>
<comment type="caution">
    <text evidence="2">The sequence shown here is derived from an EMBL/GenBank/DDBJ whole genome shotgun (WGS) entry which is preliminary data.</text>
</comment>
<proteinExistence type="predicted"/>
<reference evidence="2" key="2">
    <citation type="journal article" date="2023" name="IMA Fungus">
        <title>Comparative genomic study of the Penicillium genus elucidates a diverse pangenome and 15 lateral gene transfer events.</title>
        <authorList>
            <person name="Petersen C."/>
            <person name="Sorensen T."/>
            <person name="Nielsen M.R."/>
            <person name="Sondergaard T.E."/>
            <person name="Sorensen J.L."/>
            <person name="Fitzpatrick D.A."/>
            <person name="Frisvad J.C."/>
            <person name="Nielsen K.L."/>
        </authorList>
    </citation>
    <scope>NUCLEOTIDE SEQUENCE</scope>
    <source>
        <strain evidence="2">IBT 16125</strain>
    </source>
</reference>
<organism evidence="2 3">
    <name type="scientific">Penicillium daleae</name>
    <dbReference type="NCBI Taxonomy" id="63821"/>
    <lineage>
        <taxon>Eukaryota</taxon>
        <taxon>Fungi</taxon>
        <taxon>Dikarya</taxon>
        <taxon>Ascomycota</taxon>
        <taxon>Pezizomycotina</taxon>
        <taxon>Eurotiomycetes</taxon>
        <taxon>Eurotiomycetidae</taxon>
        <taxon>Eurotiales</taxon>
        <taxon>Aspergillaceae</taxon>
        <taxon>Penicillium</taxon>
    </lineage>
</organism>
<protein>
    <submittedName>
        <fullName evidence="2">Uncharacterized protein</fullName>
    </submittedName>
</protein>
<dbReference type="AlphaFoldDB" id="A0AAD6C7H2"/>
<accession>A0AAD6C7H2</accession>
<keyword evidence="1" id="KW-0732">Signal</keyword>
<feature type="signal peptide" evidence="1">
    <location>
        <begin position="1"/>
        <end position="16"/>
    </location>
</feature>